<dbReference type="Gene3D" id="3.60.40.10">
    <property type="entry name" value="PPM-type phosphatase domain"/>
    <property type="match status" value="1"/>
</dbReference>
<protein>
    <recommendedName>
        <fullName evidence="2">PPM-type phosphatase domain-containing protein</fullName>
    </recommendedName>
</protein>
<sequence length="546" mass="64164">MQIEKERLDKQDIEDQKAQKLKFKLCSQEINDILTKKDYIHALSFAKKLVSDFPNESGAIKMLTKAQKLYDSEKIKQEKEYAKEGKFKNILQEIGVDLPDSKEKKNVSILKDFHTFIKSFGQKNLEKKEYLKRQKALKDVERLLTQSGTIENITDELFNSELLSITHSGLTKDINDFSLPGFDFFGKIHGKDKIVGDTFGYYKEWNKTLFYIGDATGHGVQAGFTVALLSKLFFEFSKKIRSFQELFVILNNELKQKLKGRIFVTSVFFEFNTTNKKLSFIGAGHDPMLVYRKKTASIEKIIPWWLALGVRLISNEASIKVKEIEMADGDILFGYTDGIIEVKNDANTMYGFERMEKSFKTHAERCVYNPKKIYEMMLNDVNEFRWDVPFEDDMSFFIFSRNTAKDVIINQAALAAILKEMEIKENDNKKIDFTNKTKQQIIETLKKDRYERELKIKLDRLDRLYKMAEFTKLKQEVYLYFREGFAHDRMRFYLEKALENEHKSIMKKQDEKLKRKYEILEELYKKGEYELVAKEVIDVLFKNGKI</sequence>
<dbReference type="Pfam" id="PF07228">
    <property type="entry name" value="SpoIIE"/>
    <property type="match status" value="1"/>
</dbReference>
<organism evidence="3">
    <name type="scientific">uncultured bacterium</name>
    <name type="common">gcode 4</name>
    <dbReference type="NCBI Taxonomy" id="1234023"/>
    <lineage>
        <taxon>Bacteria</taxon>
        <taxon>environmental samples</taxon>
    </lineage>
</organism>
<proteinExistence type="predicted"/>
<accession>K2A3X3</accession>
<dbReference type="InterPro" id="IPR001932">
    <property type="entry name" value="PPM-type_phosphatase-like_dom"/>
</dbReference>
<dbReference type="InterPro" id="IPR052016">
    <property type="entry name" value="Bact_Sigma-Reg"/>
</dbReference>
<evidence type="ECO:0000259" key="2">
    <source>
        <dbReference type="SMART" id="SM00331"/>
    </source>
</evidence>
<reference evidence="3" key="1">
    <citation type="journal article" date="2012" name="Science">
        <title>Fermentation, hydrogen, and sulfur metabolism in multiple uncultivated bacterial phyla.</title>
        <authorList>
            <person name="Wrighton K.C."/>
            <person name="Thomas B.C."/>
            <person name="Sharon I."/>
            <person name="Miller C.S."/>
            <person name="Castelle C.J."/>
            <person name="VerBerkmoes N.C."/>
            <person name="Wilkins M.J."/>
            <person name="Hettich R.L."/>
            <person name="Lipton M.S."/>
            <person name="Williams K.H."/>
            <person name="Long P.E."/>
            <person name="Banfield J.F."/>
        </authorList>
    </citation>
    <scope>NUCLEOTIDE SEQUENCE [LARGE SCALE GENOMIC DNA]</scope>
</reference>
<comment type="caution">
    <text evidence="3">The sequence shown here is derived from an EMBL/GenBank/DDBJ whole genome shotgun (WGS) entry which is preliminary data.</text>
</comment>
<dbReference type="PANTHER" id="PTHR43156:SF2">
    <property type="entry name" value="STAGE II SPORULATION PROTEIN E"/>
    <property type="match status" value="1"/>
</dbReference>
<dbReference type="PANTHER" id="PTHR43156">
    <property type="entry name" value="STAGE II SPORULATION PROTEIN E-RELATED"/>
    <property type="match status" value="1"/>
</dbReference>
<name>K2A3X3_9BACT</name>
<dbReference type="GO" id="GO:0016791">
    <property type="term" value="F:phosphatase activity"/>
    <property type="evidence" value="ECO:0007669"/>
    <property type="project" value="TreeGrafter"/>
</dbReference>
<evidence type="ECO:0000313" key="3">
    <source>
        <dbReference type="EMBL" id="EKD44799.1"/>
    </source>
</evidence>
<keyword evidence="1" id="KW-0378">Hydrolase</keyword>
<dbReference type="EMBL" id="AMFJ01028733">
    <property type="protein sequence ID" value="EKD44799.1"/>
    <property type="molecule type" value="Genomic_DNA"/>
</dbReference>
<gene>
    <name evidence="3" type="ORF">ACD_71C00002G0002</name>
</gene>
<feature type="domain" description="PPM-type phosphatase" evidence="2">
    <location>
        <begin position="179"/>
        <end position="401"/>
    </location>
</feature>
<dbReference type="SMART" id="SM00331">
    <property type="entry name" value="PP2C_SIG"/>
    <property type="match status" value="1"/>
</dbReference>
<evidence type="ECO:0000256" key="1">
    <source>
        <dbReference type="ARBA" id="ARBA00022801"/>
    </source>
</evidence>
<dbReference type="InterPro" id="IPR036457">
    <property type="entry name" value="PPM-type-like_dom_sf"/>
</dbReference>
<dbReference type="AlphaFoldDB" id="K2A3X3"/>